<comment type="caution">
    <text evidence="1">The sequence shown here is derived from an EMBL/GenBank/DDBJ whole genome shotgun (WGS) entry which is preliminary data.</text>
</comment>
<dbReference type="InterPro" id="IPR006837">
    <property type="entry name" value="Divergent_DAC"/>
</dbReference>
<reference evidence="1 2" key="1">
    <citation type="journal article" date="2016" name="Front. Microbiol.">
        <title>Microevolution Analysis of Bacillus coahuilensis Unveils Differences in Phosphorus Acquisition Strategies and Their Regulation.</title>
        <authorList>
            <person name="Gomez-Lunar Z."/>
            <person name="Hernandez-Gonzalez I."/>
            <person name="Rodriguez-Torres M.D."/>
            <person name="Souza V."/>
            <person name="Olmedo-Alvarez G."/>
        </authorList>
    </citation>
    <scope>NUCLEOTIDE SEQUENCE [LARGE SCALE GENOMIC DNA]</scope>
    <source>
        <strain evidence="2">p1.1.43</strain>
    </source>
</reference>
<dbReference type="CDD" id="cd10936">
    <property type="entry name" value="CE4_DAC2"/>
    <property type="match status" value="1"/>
</dbReference>
<name>A0A147K906_9BACI</name>
<dbReference type="PATRIC" id="fig|1150625.3.peg.1473"/>
<dbReference type="STRING" id="1150625.Q75_07025"/>
<dbReference type="SUPFAM" id="SSF88713">
    <property type="entry name" value="Glycoside hydrolase/deacetylase"/>
    <property type="match status" value="1"/>
</dbReference>
<dbReference type="InterPro" id="IPR011330">
    <property type="entry name" value="Glyco_hydro/deAcase_b/a-brl"/>
</dbReference>
<organism evidence="1 2">
    <name type="scientific">Bacillus coahuilensis p1.1.43</name>
    <dbReference type="NCBI Taxonomy" id="1150625"/>
    <lineage>
        <taxon>Bacteria</taxon>
        <taxon>Bacillati</taxon>
        <taxon>Bacillota</taxon>
        <taxon>Bacilli</taxon>
        <taxon>Bacillales</taxon>
        <taxon>Bacillaceae</taxon>
        <taxon>Bacillus</taxon>
    </lineage>
</organism>
<evidence type="ECO:0000313" key="1">
    <source>
        <dbReference type="EMBL" id="KUP06832.1"/>
    </source>
</evidence>
<dbReference type="RefSeq" id="WP_059282705.1">
    <property type="nucleotide sequence ID" value="NZ_LDYG01000026.1"/>
</dbReference>
<proteinExistence type="predicted"/>
<evidence type="ECO:0000313" key="2">
    <source>
        <dbReference type="Proteomes" id="UP000074108"/>
    </source>
</evidence>
<dbReference type="GO" id="GO:0005975">
    <property type="term" value="P:carbohydrate metabolic process"/>
    <property type="evidence" value="ECO:0007669"/>
    <property type="project" value="InterPro"/>
</dbReference>
<dbReference type="Gene3D" id="3.20.20.370">
    <property type="entry name" value="Glycoside hydrolase/deacetylase"/>
    <property type="match status" value="1"/>
</dbReference>
<dbReference type="AlphaFoldDB" id="A0A147K906"/>
<dbReference type="Pfam" id="PF04748">
    <property type="entry name" value="Polysacc_deac_2"/>
    <property type="match status" value="1"/>
</dbReference>
<sequence length="258" mass="28682">MKSIFGILLLLFILIVQSDVIVAKETKEFAIVIDDLGNNMKGTEEILQLPTILTVAVMPHLETSKEDAEKAHKLGHEVIIHLPLEPVRGKKSWLGPGSITTDLSDEEIRKRVRLAIKSVPHAVGMNHHLGSKASADERVMRIILEVCKENNLYYLDSKTSTQSVIPKLATELGVSYLENEIFLDHVGTIEHMVGKAKLLEKRLARENELIAIGHVGITGDKMADVLREFIPEFEEIGDAVPLSKLLSEYDTIQGPLNK</sequence>
<dbReference type="Proteomes" id="UP000074108">
    <property type="component" value="Unassembled WGS sequence"/>
</dbReference>
<dbReference type="PANTHER" id="PTHR30105">
    <property type="entry name" value="UNCHARACTERIZED YIBQ-RELATED"/>
    <property type="match status" value="1"/>
</dbReference>
<accession>A0A147K906</accession>
<protein>
    <submittedName>
        <fullName evidence="1">Sugar deacetylase</fullName>
    </submittedName>
</protein>
<gene>
    <name evidence="1" type="ORF">Q75_07025</name>
</gene>
<keyword evidence="2" id="KW-1185">Reference proteome</keyword>
<dbReference type="EMBL" id="LDYG01000026">
    <property type="protein sequence ID" value="KUP06832.1"/>
    <property type="molecule type" value="Genomic_DNA"/>
</dbReference>
<dbReference type="PANTHER" id="PTHR30105:SF2">
    <property type="entry name" value="DIVERGENT POLYSACCHARIDE DEACETYLASE SUPERFAMILY"/>
    <property type="match status" value="1"/>
</dbReference>
<dbReference type="OrthoDB" id="9784811at2"/>